<dbReference type="eggNOG" id="COG2050">
    <property type="taxonomic scope" value="Bacteria"/>
</dbReference>
<feature type="compositionally biased region" description="Basic and acidic residues" evidence="1">
    <location>
        <begin position="189"/>
        <end position="213"/>
    </location>
</feature>
<feature type="compositionally biased region" description="Basic residues" evidence="1">
    <location>
        <begin position="163"/>
        <end position="174"/>
    </location>
</feature>
<feature type="compositionally biased region" description="Basic and acidic residues" evidence="1">
    <location>
        <begin position="30"/>
        <end position="51"/>
    </location>
</feature>
<dbReference type="InterPro" id="IPR052389">
    <property type="entry name" value="Sec_Metab_Biosynth-Assoc"/>
</dbReference>
<dbReference type="InterPro" id="IPR029069">
    <property type="entry name" value="HotDog_dom_sf"/>
</dbReference>
<sequence>MSRRRGRARFRVGRPYRRSARDGEVLPARRSADARRGDERHPGPVRREARRATRPRQGAGRGRTPDSAHPGDPPARRPSRRLAVRGARRGHRATPALPRRRRRRRGRVPAGTRSPRQARAGVRPAVRRGRPARTCARGARRGRHPDDRGAARRLRSARARDRRDRHRAHAHRIGRGRDPLRGARHRHLRAGDRRDAPARTPGRRAEAPPEPRRTGSAVSSTPFRDLNVLTAAGDGTYQASIDPIWTIGPKVHGGSMMSLCAAAARRRLLDENSDAELSRVQPLAVGANYLSAPDPGEVTLSTTVRKQGKQVSFVDVELKQGDRVAVHASVTLGVPDAGEPQYSGDHALSQLPVEPPADAVVLTADHPMAKIVHVSQGCDMRVDGTSAHFLTGNQGEPEVRMWVRPRAGDEDDPDTAALFAIMTGDISAPVTMNRGMFGWAPTVQLTTYLRRQPAPGWLRVMASSTVLGGAWFEEDHTVLDSTGAIVVQSRQLAMIPR</sequence>
<feature type="compositionally biased region" description="Basic residues" evidence="1">
    <location>
        <begin position="77"/>
        <end position="107"/>
    </location>
</feature>
<dbReference type="EMBL" id="CP000431">
    <property type="protein sequence ID" value="ABG93869.1"/>
    <property type="molecule type" value="Genomic_DNA"/>
</dbReference>
<dbReference type="Pfam" id="PF13622">
    <property type="entry name" value="4HBT_3"/>
    <property type="match status" value="1"/>
</dbReference>
<dbReference type="PANTHER" id="PTHR38110:SF1">
    <property type="entry name" value="THIOESTERASE DOMAIN-CONTAINING PROTEIN"/>
    <property type="match status" value="1"/>
</dbReference>
<evidence type="ECO:0000313" key="4">
    <source>
        <dbReference type="EMBL" id="ABG93869.1"/>
    </source>
</evidence>
<evidence type="ECO:0000256" key="1">
    <source>
        <dbReference type="SAM" id="MobiDB-lite"/>
    </source>
</evidence>
<feature type="region of interest" description="Disordered" evidence="1">
    <location>
        <begin position="1"/>
        <end position="221"/>
    </location>
</feature>
<feature type="domain" description="Acyl-CoA thioesterase-like N-terminal HotDog" evidence="2">
    <location>
        <begin position="243"/>
        <end position="333"/>
    </location>
</feature>
<evidence type="ECO:0000259" key="3">
    <source>
        <dbReference type="Pfam" id="PF20789"/>
    </source>
</evidence>
<proteinExistence type="predicted"/>
<evidence type="ECO:0000259" key="2">
    <source>
        <dbReference type="Pfam" id="PF13622"/>
    </source>
</evidence>
<dbReference type="Pfam" id="PF20789">
    <property type="entry name" value="4HBT_3C"/>
    <property type="match status" value="1"/>
</dbReference>
<dbReference type="KEGG" id="rha:RHA1_ro02062"/>
<name>Q0SF17_RHOJR</name>
<gene>
    <name evidence="4" type="ordered locus">RHA1_ro02062</name>
</gene>
<dbReference type="AlphaFoldDB" id="Q0SF17"/>
<dbReference type="HOGENOM" id="CLU_548441_0_0_11"/>
<dbReference type="PANTHER" id="PTHR38110">
    <property type="entry name" value="CHROMOSOME 23, WHOLE GENOME SHOTGUN SEQUENCE"/>
    <property type="match status" value="1"/>
</dbReference>
<dbReference type="InterPro" id="IPR042171">
    <property type="entry name" value="Acyl-CoA_hotdog"/>
</dbReference>
<dbReference type="SUPFAM" id="SSF54637">
    <property type="entry name" value="Thioesterase/thiol ester dehydrase-isomerase"/>
    <property type="match status" value="2"/>
</dbReference>
<evidence type="ECO:0008006" key="6">
    <source>
        <dbReference type="Google" id="ProtNLM"/>
    </source>
</evidence>
<dbReference type="Gene3D" id="2.40.160.210">
    <property type="entry name" value="Acyl-CoA thioesterase, double hotdog domain"/>
    <property type="match status" value="1"/>
</dbReference>
<feature type="compositionally biased region" description="Low complexity" evidence="1">
    <location>
        <begin position="108"/>
        <end position="124"/>
    </location>
</feature>
<protein>
    <recommendedName>
        <fullName evidence="6">Thioesterase family protein</fullName>
    </recommendedName>
</protein>
<feature type="domain" description="Acyl-CoA thioesterase-like C-terminal" evidence="3">
    <location>
        <begin position="364"/>
        <end position="495"/>
    </location>
</feature>
<dbReference type="InterPro" id="IPR049450">
    <property type="entry name" value="ACOT8-like_C"/>
</dbReference>
<accession>Q0SF17</accession>
<reference evidence="5" key="1">
    <citation type="journal article" date="2006" name="Proc. Natl. Acad. Sci. U.S.A.">
        <title>The complete genome of Rhodococcus sp. RHA1 provides insights into a catabolic powerhouse.</title>
        <authorList>
            <person name="McLeod M.P."/>
            <person name="Warren R.L."/>
            <person name="Hsiao W.W.L."/>
            <person name="Araki N."/>
            <person name="Myhre M."/>
            <person name="Fernandes C."/>
            <person name="Miyazawa D."/>
            <person name="Wong W."/>
            <person name="Lillquist A.L."/>
            <person name="Wang D."/>
            <person name="Dosanjh M."/>
            <person name="Hara H."/>
            <person name="Petrescu A."/>
            <person name="Morin R.D."/>
            <person name="Yang G."/>
            <person name="Stott J.M."/>
            <person name="Schein J.E."/>
            <person name="Shin H."/>
            <person name="Smailus D."/>
            <person name="Siddiqui A.S."/>
            <person name="Marra M.A."/>
            <person name="Jones S.J.M."/>
            <person name="Holt R."/>
            <person name="Brinkman F.S.L."/>
            <person name="Miyauchi K."/>
            <person name="Fukuda M."/>
            <person name="Davies J.E."/>
            <person name="Mohn W.W."/>
            <person name="Eltis L.D."/>
        </authorList>
    </citation>
    <scope>NUCLEOTIDE SEQUENCE [LARGE SCALE GENOMIC DNA]</scope>
    <source>
        <strain evidence="5">RHA1</strain>
    </source>
</reference>
<evidence type="ECO:0000313" key="5">
    <source>
        <dbReference type="Proteomes" id="UP000008710"/>
    </source>
</evidence>
<organism evidence="4 5">
    <name type="scientific">Rhodococcus jostii (strain RHA1)</name>
    <dbReference type="NCBI Taxonomy" id="101510"/>
    <lineage>
        <taxon>Bacteria</taxon>
        <taxon>Bacillati</taxon>
        <taxon>Actinomycetota</taxon>
        <taxon>Actinomycetes</taxon>
        <taxon>Mycobacteriales</taxon>
        <taxon>Nocardiaceae</taxon>
        <taxon>Rhodococcus</taxon>
    </lineage>
</organism>
<feature type="compositionally biased region" description="Basic residues" evidence="1">
    <location>
        <begin position="1"/>
        <end position="18"/>
    </location>
</feature>
<dbReference type="InterPro" id="IPR049449">
    <property type="entry name" value="TesB_ACOT8-like_N"/>
</dbReference>
<dbReference type="Proteomes" id="UP000008710">
    <property type="component" value="Chromosome"/>
</dbReference>